<dbReference type="EMBL" id="AP031322">
    <property type="protein sequence ID" value="BFH74725.1"/>
    <property type="molecule type" value="Genomic_DNA"/>
</dbReference>
<proteinExistence type="predicted"/>
<protein>
    <submittedName>
        <fullName evidence="1">Uncharacterized protein</fullName>
    </submittedName>
</protein>
<organism evidence="1">
    <name type="scientific">Sulfurisphaera javensis</name>
    <dbReference type="NCBI Taxonomy" id="2049879"/>
    <lineage>
        <taxon>Archaea</taxon>
        <taxon>Thermoproteota</taxon>
        <taxon>Thermoprotei</taxon>
        <taxon>Sulfolobales</taxon>
        <taxon>Sulfolobaceae</taxon>
        <taxon>Sulfurisphaera</taxon>
    </lineage>
</organism>
<sequence length="135" mass="14985">MLPNSSGCIIITSSTVNYITTTYCKFIFANGTAYVKSKSSNDPFNFTNIYFETLKGINTKYGNITLFVNEIVVIGYTISPPYIPNASSGYIYGFNYLLYNNTIIAIRGSIIIELYANTTANVSAQLIQLLKDIIK</sequence>
<dbReference type="KEGG" id="sjv:SJAV_26690"/>
<name>A0AAT9GV79_9CREN</name>
<gene>
    <name evidence="1" type="ORF">SJAV_26690</name>
</gene>
<evidence type="ECO:0000313" key="1">
    <source>
        <dbReference type="EMBL" id="BFH74725.1"/>
    </source>
</evidence>
<reference evidence="1" key="1">
    <citation type="submission" date="2024-03" db="EMBL/GenBank/DDBJ databases">
        <title>Complete genome sequence of Sulfurisphaera javensis strain KD-1.</title>
        <authorList>
            <person name="Sakai H."/>
            <person name="Nur N."/>
            <person name="Suwanto A."/>
            <person name="Kurosawa N."/>
        </authorList>
    </citation>
    <scope>NUCLEOTIDE SEQUENCE</scope>
    <source>
        <strain evidence="1">KD-1</strain>
    </source>
</reference>
<accession>A0AAT9GV79</accession>
<dbReference type="AlphaFoldDB" id="A0AAT9GV79"/>